<gene>
    <name evidence="3" type="ORF">SAMN04488134_107144</name>
</gene>
<feature type="compositionally biased region" description="Basic residues" evidence="1">
    <location>
        <begin position="128"/>
        <end position="141"/>
    </location>
</feature>
<dbReference type="PANTHER" id="PTHR21597">
    <property type="entry name" value="THO2 PROTEIN"/>
    <property type="match status" value="1"/>
</dbReference>
<feature type="compositionally biased region" description="Basic and acidic residues" evidence="1">
    <location>
        <begin position="222"/>
        <end position="232"/>
    </location>
</feature>
<feature type="region of interest" description="Disordered" evidence="1">
    <location>
        <begin position="1"/>
        <end position="286"/>
    </location>
</feature>
<organism evidence="3 4">
    <name type="scientific">Amphibacillus marinus</name>
    <dbReference type="NCBI Taxonomy" id="872970"/>
    <lineage>
        <taxon>Bacteria</taxon>
        <taxon>Bacillati</taxon>
        <taxon>Bacillota</taxon>
        <taxon>Bacilli</taxon>
        <taxon>Bacillales</taxon>
        <taxon>Bacillaceae</taxon>
        <taxon>Amphibacillus</taxon>
    </lineage>
</organism>
<feature type="compositionally biased region" description="Basic and acidic residues" evidence="1">
    <location>
        <begin position="247"/>
        <end position="267"/>
    </location>
</feature>
<dbReference type="AlphaFoldDB" id="A0A1H8PQZ7"/>
<feature type="compositionally biased region" description="Basic and acidic residues" evidence="1">
    <location>
        <begin position="166"/>
        <end position="213"/>
    </location>
</feature>
<evidence type="ECO:0000313" key="4">
    <source>
        <dbReference type="Proteomes" id="UP000199300"/>
    </source>
</evidence>
<dbReference type="InterPro" id="IPR040007">
    <property type="entry name" value="Tho2"/>
</dbReference>
<protein>
    <recommendedName>
        <fullName evidence="5">TPM domain-containing protein</fullName>
    </recommendedName>
</protein>
<accession>A0A1H8PQZ7</accession>
<feature type="transmembrane region" description="Helical" evidence="2">
    <location>
        <begin position="294"/>
        <end position="316"/>
    </location>
</feature>
<feature type="compositionally biased region" description="Basic residues" evidence="1">
    <location>
        <begin position="268"/>
        <end position="280"/>
    </location>
</feature>
<dbReference type="GO" id="GO:0006406">
    <property type="term" value="P:mRNA export from nucleus"/>
    <property type="evidence" value="ECO:0007669"/>
    <property type="project" value="InterPro"/>
</dbReference>
<evidence type="ECO:0000256" key="2">
    <source>
        <dbReference type="SAM" id="Phobius"/>
    </source>
</evidence>
<keyword evidence="4" id="KW-1185">Reference proteome</keyword>
<dbReference type="GO" id="GO:0003729">
    <property type="term" value="F:mRNA binding"/>
    <property type="evidence" value="ECO:0007669"/>
    <property type="project" value="TreeGrafter"/>
</dbReference>
<evidence type="ECO:0000313" key="3">
    <source>
        <dbReference type="EMBL" id="SEO43953.1"/>
    </source>
</evidence>
<reference evidence="3 4" key="1">
    <citation type="submission" date="2016-10" db="EMBL/GenBank/DDBJ databases">
        <authorList>
            <person name="de Groot N.N."/>
        </authorList>
    </citation>
    <scope>NUCLEOTIDE SEQUENCE [LARGE SCALE GENOMIC DNA]</scope>
    <source>
        <strain evidence="3 4">CGMCC 1.10434</strain>
    </source>
</reference>
<proteinExistence type="predicted"/>
<dbReference type="OrthoDB" id="2067794at2"/>
<feature type="compositionally biased region" description="Low complexity" evidence="1">
    <location>
        <begin position="36"/>
        <end position="66"/>
    </location>
</feature>
<evidence type="ECO:0000256" key="1">
    <source>
        <dbReference type="SAM" id="MobiDB-lite"/>
    </source>
</evidence>
<name>A0A1H8PQZ7_9BACI</name>
<evidence type="ECO:0008006" key="5">
    <source>
        <dbReference type="Google" id="ProtNLM"/>
    </source>
</evidence>
<keyword evidence="2" id="KW-0812">Transmembrane</keyword>
<keyword evidence="2" id="KW-0472">Membrane</keyword>
<feature type="compositionally biased region" description="Low complexity" evidence="1">
    <location>
        <begin position="95"/>
        <end position="105"/>
    </location>
</feature>
<feature type="compositionally biased region" description="Low complexity" evidence="1">
    <location>
        <begin position="10"/>
        <end position="29"/>
    </location>
</feature>
<feature type="compositionally biased region" description="Gly residues" evidence="1">
    <location>
        <begin position="67"/>
        <end position="77"/>
    </location>
</feature>
<dbReference type="PANTHER" id="PTHR21597:SF0">
    <property type="entry name" value="THO COMPLEX SUBUNIT 2"/>
    <property type="match status" value="1"/>
</dbReference>
<dbReference type="RefSeq" id="WP_091498041.1">
    <property type="nucleotide sequence ID" value="NZ_FODJ01000007.1"/>
</dbReference>
<keyword evidence="2" id="KW-1133">Transmembrane helix</keyword>
<dbReference type="Proteomes" id="UP000199300">
    <property type="component" value="Unassembled WGS sequence"/>
</dbReference>
<dbReference type="STRING" id="872970.SAMN04488134_107144"/>
<dbReference type="EMBL" id="FODJ01000007">
    <property type="protein sequence ID" value="SEO43953.1"/>
    <property type="molecule type" value="Genomic_DNA"/>
</dbReference>
<feature type="compositionally biased region" description="Polar residues" evidence="1">
    <location>
        <begin position="142"/>
        <end position="155"/>
    </location>
</feature>
<feature type="compositionally biased region" description="Basic and acidic residues" evidence="1">
    <location>
        <begin position="106"/>
        <end position="127"/>
    </location>
</feature>
<feature type="transmembrane region" description="Helical" evidence="2">
    <location>
        <begin position="485"/>
        <end position="505"/>
    </location>
</feature>
<dbReference type="GO" id="GO:0006397">
    <property type="term" value="P:mRNA processing"/>
    <property type="evidence" value="ECO:0007669"/>
    <property type="project" value="InterPro"/>
</dbReference>
<sequence>MGRGRGGGSLSKSSSSKSASSTKTASNLSGSKSTVSRGSASKSSPARSSESKSTVTKPKSSTLRGNSSGGARGGSGRVGSSSVTSAQAGNTAPLNKRNSSNNSSKPKAEAKDNKKPTAKTTEKDAKRNTAKKTTKDHKRQTAKTFATANTVNQTQSKRDRHHHDARRHDHGSNHDHFHEGNHSRQRYDDHYHHNGRHQDGYYDHPEHRRDHYHDSHHRHQHDRRDPYYDNRSRPRQRAVPLRKQPRRHDDHYDYDNHQQEYYDEHPRQARQPRQPRHRRPSNPNRGAGLRVVKLIGIGLLIFFGIIIFFSIISALFSESTSPVSGITPSTIERAPLESGVVNETDYFTDELNWVDNQTVLTNGLSHFYNETGVQPYVYMTDNIEGDFSPSFSSIEDYGNLLYDALFTDEAHLLLLFVEGIPADAYSMHYVTGTQAQTVIDAEAGDILFDYVAYYYDQDDVADSEFLSLAFQQTADAIMNNETDPFLIAVFVAFGVAVIFAFYYHIRKQKQRRSQFEGEKTEEMLNQPIEKFGTVTADSLASKYDEEEGV</sequence>